<gene>
    <name evidence="1" type="ORF">CAAN4_G18822</name>
</gene>
<sequence length="77" mass="8651">MPLKSAHAKALMPHSNRLSCHSNRLSCHLNRLLCHSNQLTLRLSCHTQIGFHATQISLEVFNKFSSIISKCSIVILL</sequence>
<proteinExistence type="predicted"/>
<evidence type="ECO:0000313" key="2">
    <source>
        <dbReference type="Proteomes" id="UP001497600"/>
    </source>
</evidence>
<dbReference type="Proteomes" id="UP001497600">
    <property type="component" value="Chromosome G"/>
</dbReference>
<evidence type="ECO:0000313" key="1">
    <source>
        <dbReference type="EMBL" id="CAK7919541.1"/>
    </source>
</evidence>
<reference evidence="1 2" key="1">
    <citation type="submission" date="2024-01" db="EMBL/GenBank/DDBJ databases">
        <authorList>
            <consortium name="Genoscope - CEA"/>
            <person name="William W."/>
        </authorList>
    </citation>
    <scope>NUCLEOTIDE SEQUENCE [LARGE SCALE GENOMIC DNA]</scope>
    <source>
        <strain evidence="1 2">29B2s-10</strain>
    </source>
</reference>
<accession>A0ABP0EIT5</accession>
<keyword evidence="2" id="KW-1185">Reference proteome</keyword>
<protein>
    <submittedName>
        <fullName evidence="1">Uncharacterized protein</fullName>
    </submittedName>
</protein>
<name>A0ABP0EIT5_9ASCO</name>
<organism evidence="1 2">
    <name type="scientific">[Candida] anglica</name>
    <dbReference type="NCBI Taxonomy" id="148631"/>
    <lineage>
        <taxon>Eukaryota</taxon>
        <taxon>Fungi</taxon>
        <taxon>Dikarya</taxon>
        <taxon>Ascomycota</taxon>
        <taxon>Saccharomycotina</taxon>
        <taxon>Pichiomycetes</taxon>
        <taxon>Debaryomycetaceae</taxon>
        <taxon>Kurtzmaniella</taxon>
    </lineage>
</organism>
<dbReference type="EMBL" id="OZ004259">
    <property type="protein sequence ID" value="CAK7919541.1"/>
    <property type="molecule type" value="Genomic_DNA"/>
</dbReference>